<name>A0ABR8C245_APHFL</name>
<comment type="caution">
    <text evidence="1">The sequence shown here is derived from an EMBL/GenBank/DDBJ whole genome shotgun (WGS) entry which is preliminary data.</text>
</comment>
<gene>
    <name evidence="1" type="ORF">H6F99_22380</name>
</gene>
<reference evidence="1 2" key="1">
    <citation type="journal article" date="2020" name="ISME J.">
        <title>Comparative genomics reveals insights into cyanobacterial evolution and habitat adaptation.</title>
        <authorList>
            <person name="Chen M.Y."/>
            <person name="Teng W.K."/>
            <person name="Zhao L."/>
            <person name="Hu C.X."/>
            <person name="Zhou Y.K."/>
            <person name="Han B.P."/>
            <person name="Song L.R."/>
            <person name="Shu W.S."/>
        </authorList>
    </citation>
    <scope>NUCLEOTIDE SEQUENCE [LARGE SCALE GENOMIC DNA]</scope>
    <source>
        <strain evidence="1 2">FACHB-1040</strain>
    </source>
</reference>
<sequence>MINNHQSITAKSSAKPRNDLLLEIEHTPEEYIPELLQIVRLFRQSVTMKQTSLKNWENAINEINESDAIKKEHRKTNIKRLFESWNELDDQQEQQETLEVIESMNRISI</sequence>
<dbReference type="RefSeq" id="WP_190384271.1">
    <property type="nucleotide sequence ID" value="NZ_JACJQT010000080.1"/>
</dbReference>
<dbReference type="EMBL" id="JACJQT010000080">
    <property type="protein sequence ID" value="MBD2280917.1"/>
    <property type="molecule type" value="Genomic_DNA"/>
</dbReference>
<proteinExistence type="predicted"/>
<evidence type="ECO:0000313" key="2">
    <source>
        <dbReference type="Proteomes" id="UP000606721"/>
    </source>
</evidence>
<protein>
    <submittedName>
        <fullName evidence="1">Uncharacterized protein</fullName>
    </submittedName>
</protein>
<accession>A0ABR8C245</accession>
<dbReference type="Proteomes" id="UP000606721">
    <property type="component" value="Unassembled WGS sequence"/>
</dbReference>
<evidence type="ECO:0000313" key="1">
    <source>
        <dbReference type="EMBL" id="MBD2280917.1"/>
    </source>
</evidence>
<keyword evidence="2" id="KW-1185">Reference proteome</keyword>
<organism evidence="1 2">
    <name type="scientific">Aphanizomenon flos-aquae FACHB-1040</name>
    <dbReference type="NCBI Taxonomy" id="2692887"/>
    <lineage>
        <taxon>Bacteria</taxon>
        <taxon>Bacillati</taxon>
        <taxon>Cyanobacteriota</taxon>
        <taxon>Cyanophyceae</taxon>
        <taxon>Nostocales</taxon>
        <taxon>Aphanizomenonaceae</taxon>
        <taxon>Aphanizomenon</taxon>
    </lineage>
</organism>